<evidence type="ECO:0000313" key="2">
    <source>
        <dbReference type="EMBL" id="CRL17654.1"/>
    </source>
</evidence>
<dbReference type="Pfam" id="PF22749">
    <property type="entry name" value="Arb2"/>
    <property type="match status" value="1"/>
</dbReference>
<dbReference type="STRING" id="1429867.A0A0G4NUL5"/>
<protein>
    <submittedName>
        <fullName evidence="2">Arb2 domain</fullName>
    </submittedName>
</protein>
<proteinExistence type="predicted"/>
<dbReference type="Proteomes" id="UP000053732">
    <property type="component" value="Unassembled WGS sequence"/>
</dbReference>
<dbReference type="PANTHER" id="PTHR21357">
    <property type="entry name" value="FAM172 FAMILY PROTEIN HOMOLOG CG10038"/>
    <property type="match status" value="1"/>
</dbReference>
<feature type="domain" description="Arb2" evidence="1">
    <location>
        <begin position="16"/>
        <end position="297"/>
    </location>
</feature>
<dbReference type="InterPro" id="IPR048263">
    <property type="entry name" value="Arb2"/>
</dbReference>
<dbReference type="GO" id="GO:0005634">
    <property type="term" value="C:nucleus"/>
    <property type="evidence" value="ECO:0007669"/>
    <property type="project" value="TreeGrafter"/>
</dbReference>
<dbReference type="EMBL" id="HG793134">
    <property type="protein sequence ID" value="CRL17654.1"/>
    <property type="molecule type" value="Genomic_DNA"/>
</dbReference>
<gene>
    <name evidence="2" type="ORF">PCAMFM013_S001g000614</name>
</gene>
<sequence>MNGVPGDFLPDDSVSPEDLRALGFVITKDDKIRYIAAPDQGPRYKVNRSDRMNKVHIEALHKVIRTCIIDRLVGMGMDFMGIPEGSKQQVPIMVSGNVNTAPRVVVFFGEIIEDLGVFSYRDACDDGISFGSILGFAKGLLGVNAQYSPNALVLANIGQNVWSNSGWSPMTADSARSQRRNSVVERKRPLDDRNVIGKGSVSEHVENIFHQVLMRGNYFQVGARIDVIGMSEGGHAAMTYLKNQWSFWSPHISSLSLINPEAIATTKNKTDDVKDPASFAWFMKHRSRGWTLSRKPLGTRVPGLEHIHGCNTYSSGENTKSTCMVSRGVGHILTWMNIMHYSPMATEKFDVVPGESDLSSEAADALLLSDILLEVPGGKIEVHSLEVMNQIKSFLTGVTFTKEMVTFFNAKFSFDSDGDSDGDSECTAVYVGENHDAFDALPDVPDASPGGSECTAVYVGENHDAFDALPDVPDTAPGTSRDGLPVPDVLPGASSEASRGIIPNVLPDDPGVPPVGLGVFGMPGALPDVLADALSVPETQTHYDDVIVGQTGPFNLSDLQDIREDEQED</sequence>
<name>A0A0G4NUL5_PENC3</name>
<dbReference type="GO" id="GO:0031048">
    <property type="term" value="P:regulatory ncRNA-mediated heterochromatin formation"/>
    <property type="evidence" value="ECO:0007669"/>
    <property type="project" value="TreeGrafter"/>
</dbReference>
<evidence type="ECO:0000313" key="3">
    <source>
        <dbReference type="Proteomes" id="UP000053732"/>
    </source>
</evidence>
<dbReference type="AlphaFoldDB" id="A0A0G4NUL5"/>
<organism evidence="2 3">
    <name type="scientific">Penicillium camemberti (strain FM 013)</name>
    <dbReference type="NCBI Taxonomy" id="1429867"/>
    <lineage>
        <taxon>Eukaryota</taxon>
        <taxon>Fungi</taxon>
        <taxon>Dikarya</taxon>
        <taxon>Ascomycota</taxon>
        <taxon>Pezizomycotina</taxon>
        <taxon>Eurotiomycetes</taxon>
        <taxon>Eurotiomycetidae</taxon>
        <taxon>Eurotiales</taxon>
        <taxon>Aspergillaceae</taxon>
        <taxon>Penicillium</taxon>
    </lineage>
</organism>
<keyword evidence="3" id="KW-1185">Reference proteome</keyword>
<accession>A0A0G4NUL5</accession>
<dbReference type="GO" id="GO:0035197">
    <property type="term" value="F:siRNA binding"/>
    <property type="evidence" value="ECO:0007669"/>
    <property type="project" value="TreeGrafter"/>
</dbReference>
<evidence type="ECO:0000259" key="1">
    <source>
        <dbReference type="Pfam" id="PF22749"/>
    </source>
</evidence>
<reference evidence="2 3" key="1">
    <citation type="journal article" date="2014" name="Nat. Commun.">
        <title>Multiple recent horizontal transfers of a large genomic region in cheese making fungi.</title>
        <authorList>
            <person name="Cheeseman K."/>
            <person name="Ropars J."/>
            <person name="Renault P."/>
            <person name="Dupont J."/>
            <person name="Gouzy J."/>
            <person name="Branca A."/>
            <person name="Abraham A.L."/>
            <person name="Ceppi M."/>
            <person name="Conseiller E."/>
            <person name="Debuchy R."/>
            <person name="Malagnac F."/>
            <person name="Goarin A."/>
            <person name="Silar P."/>
            <person name="Lacoste S."/>
            <person name="Sallet E."/>
            <person name="Bensimon A."/>
            <person name="Giraud T."/>
            <person name="Brygoo Y."/>
        </authorList>
    </citation>
    <scope>NUCLEOTIDE SEQUENCE [LARGE SCALE GENOMIC DNA]</scope>
    <source>
        <strain evidence="3">FM 013</strain>
    </source>
</reference>
<dbReference type="InterPro" id="IPR053858">
    <property type="entry name" value="Arb2_dom"/>
</dbReference>
<dbReference type="PANTHER" id="PTHR21357:SF4">
    <property type="entry name" value="FAM172 FAMILY PROTEIN HOMOLOG CG10038"/>
    <property type="match status" value="1"/>
</dbReference>